<dbReference type="AlphaFoldDB" id="A0A974NDT4"/>
<dbReference type="Proteomes" id="UP000595278">
    <property type="component" value="Chromosome"/>
</dbReference>
<reference evidence="1 2" key="1">
    <citation type="submission" date="2021-01" db="EMBL/GenBank/DDBJ databases">
        <title>Entomomonas sp. F2A isolated from a house cricket (Acheta domesticus).</title>
        <authorList>
            <person name="Spergser J."/>
            <person name="Busse H.-J."/>
        </authorList>
    </citation>
    <scope>NUCLEOTIDE SEQUENCE [LARGE SCALE GENOMIC DNA]</scope>
    <source>
        <strain evidence="1 2">F2A</strain>
    </source>
</reference>
<dbReference type="EMBL" id="CP067393">
    <property type="protein sequence ID" value="QQP84527.1"/>
    <property type="molecule type" value="Genomic_DNA"/>
</dbReference>
<evidence type="ECO:0000313" key="1">
    <source>
        <dbReference type="EMBL" id="QQP84527.1"/>
    </source>
</evidence>
<protein>
    <submittedName>
        <fullName evidence="1">Uncharacterized protein</fullName>
    </submittedName>
</protein>
<name>A0A974NDT4_9GAMM</name>
<dbReference type="KEGG" id="eaz:JHT90_08865"/>
<sequence>MPTINKHVVELLLVEMSKLSLNSAITIYNILEKQGLKYASLAKCIAKGNNLIGFCTNHYLQTVAKWQTGLIINNHANADILLDHIKIAMAYQYAQYIIDKYNKSHDKNNNCIIQQISLTKIRELHSKVFTQFGLSSDVWILAIPFKIYDCLDALKQQYRKTYH</sequence>
<keyword evidence="2" id="KW-1185">Reference proteome</keyword>
<accession>A0A974NDT4</accession>
<proteinExistence type="predicted"/>
<evidence type="ECO:0000313" key="2">
    <source>
        <dbReference type="Proteomes" id="UP000595278"/>
    </source>
</evidence>
<gene>
    <name evidence="1" type="ORF">JHT90_08865</name>
</gene>
<organism evidence="1 2">
    <name type="scientific">Entomomonas asaccharolytica</name>
    <dbReference type="NCBI Taxonomy" id="2785331"/>
    <lineage>
        <taxon>Bacteria</taxon>
        <taxon>Pseudomonadati</taxon>
        <taxon>Pseudomonadota</taxon>
        <taxon>Gammaproteobacteria</taxon>
        <taxon>Pseudomonadales</taxon>
        <taxon>Pseudomonadaceae</taxon>
        <taxon>Entomomonas</taxon>
    </lineage>
</organism>
<dbReference type="RefSeq" id="WP_201090424.1">
    <property type="nucleotide sequence ID" value="NZ_CP067393.1"/>
</dbReference>